<feature type="compositionally biased region" description="Low complexity" evidence="1">
    <location>
        <begin position="251"/>
        <end position="262"/>
    </location>
</feature>
<protein>
    <submittedName>
        <fullName evidence="2">Uncharacterized protein</fullName>
    </submittedName>
</protein>
<dbReference type="GeneID" id="19235282"/>
<evidence type="ECO:0000256" key="1">
    <source>
        <dbReference type="SAM" id="MobiDB-lite"/>
    </source>
</evidence>
<reference evidence="3" key="1">
    <citation type="journal article" date="2014" name="BMC Genomics">
        <title>Genome characteristics reveal the impact of lichenization on lichen-forming fungus Endocarpon pusillum Hedwig (Verrucariales, Ascomycota).</title>
        <authorList>
            <person name="Wang Y.-Y."/>
            <person name="Liu B."/>
            <person name="Zhang X.-Y."/>
            <person name="Zhou Q.-M."/>
            <person name="Zhang T."/>
            <person name="Li H."/>
            <person name="Yu Y.-F."/>
            <person name="Zhang X.-L."/>
            <person name="Hao X.-Y."/>
            <person name="Wang M."/>
            <person name="Wang L."/>
            <person name="Wei J.-C."/>
        </authorList>
    </citation>
    <scope>NUCLEOTIDE SEQUENCE [LARGE SCALE GENOMIC DNA]</scope>
    <source>
        <strain evidence="3">Z07020 / HMAS-L-300199</strain>
    </source>
</reference>
<evidence type="ECO:0000313" key="3">
    <source>
        <dbReference type="Proteomes" id="UP000019373"/>
    </source>
</evidence>
<evidence type="ECO:0000313" key="2">
    <source>
        <dbReference type="EMBL" id="ERF75425.1"/>
    </source>
</evidence>
<dbReference type="EMBL" id="KE720815">
    <property type="protein sequence ID" value="ERF75425.1"/>
    <property type="molecule type" value="Genomic_DNA"/>
</dbReference>
<organism evidence="2 3">
    <name type="scientific">Endocarpon pusillum (strain Z07020 / HMAS-L-300199)</name>
    <name type="common">Lichen-forming fungus</name>
    <dbReference type="NCBI Taxonomy" id="1263415"/>
    <lineage>
        <taxon>Eukaryota</taxon>
        <taxon>Fungi</taxon>
        <taxon>Dikarya</taxon>
        <taxon>Ascomycota</taxon>
        <taxon>Pezizomycotina</taxon>
        <taxon>Eurotiomycetes</taxon>
        <taxon>Chaetothyriomycetidae</taxon>
        <taxon>Verrucariales</taxon>
        <taxon>Verrucariaceae</taxon>
        <taxon>Endocarpon</taxon>
    </lineage>
</organism>
<feature type="region of interest" description="Disordered" evidence="1">
    <location>
        <begin position="298"/>
        <end position="332"/>
    </location>
</feature>
<feature type="compositionally biased region" description="Low complexity" evidence="1">
    <location>
        <begin position="310"/>
        <end position="320"/>
    </location>
</feature>
<dbReference type="HOGENOM" id="CLU_799329_0_0_1"/>
<dbReference type="Proteomes" id="UP000019373">
    <property type="component" value="Unassembled WGS sequence"/>
</dbReference>
<dbReference type="OrthoDB" id="10602409at2759"/>
<gene>
    <name evidence="2" type="ORF">EPUS_00218</name>
</gene>
<dbReference type="AlphaFoldDB" id="U1HX82"/>
<name>U1HX82_ENDPU</name>
<accession>U1HX82</accession>
<dbReference type="RefSeq" id="XP_007787437.1">
    <property type="nucleotide sequence ID" value="XM_007789247.1"/>
</dbReference>
<sequence>MCRTFTFYHLCGHIHHNHTISCPSPVPFTSSPPPSHSPSPPHPDIRILSPSPSCAIVVNEPHHYPTLCNSCKAVGIISDWFAKSPHARIEAIMEWRKREDGNLSRTRASSTPPANALHVLDLGDASRGPVADDGEELEEMPLIEPEGLCSNSNREGESEGEKWIQSNAEGWIRSASSASSARTVLRVDSSVSVSSTLSLGRSQPSSSSSEEAQDRSKWPQWLLEQSISTITDLQNDATALADWASSQTSIGPSTRAPARGRAPPAPAPAPVPVASVSTNPRNAATTRISHTTTDLKMNTDKSQGARSRLPVPTAPAATVAKGKETEKRRSLLPVPRAVSQVGKRGVW</sequence>
<feature type="region of interest" description="Disordered" evidence="1">
    <location>
        <begin position="193"/>
        <end position="217"/>
    </location>
</feature>
<feature type="region of interest" description="Disordered" evidence="1">
    <location>
        <begin position="243"/>
        <end position="277"/>
    </location>
</feature>
<feature type="compositionally biased region" description="Low complexity" evidence="1">
    <location>
        <begin position="193"/>
        <end position="210"/>
    </location>
</feature>
<keyword evidence="3" id="KW-1185">Reference proteome</keyword>
<proteinExistence type="predicted"/>